<accession>A0A7D7WCB6</accession>
<dbReference type="RefSeq" id="WP_182252987.1">
    <property type="nucleotide sequence ID" value="NZ_CP043732.1"/>
</dbReference>
<name>A0A7D7WCB6_9MICO</name>
<evidence type="ECO:0000313" key="2">
    <source>
        <dbReference type="EMBL" id="QMU97978.1"/>
    </source>
</evidence>
<protein>
    <submittedName>
        <fullName evidence="2">Uncharacterized protein</fullName>
    </submittedName>
</protein>
<gene>
    <name evidence="2" type="ORF">FVO59_12780</name>
</gene>
<organism evidence="2 3">
    <name type="scientific">Microbacterium esteraromaticum</name>
    <dbReference type="NCBI Taxonomy" id="57043"/>
    <lineage>
        <taxon>Bacteria</taxon>
        <taxon>Bacillati</taxon>
        <taxon>Actinomycetota</taxon>
        <taxon>Actinomycetes</taxon>
        <taxon>Micrococcales</taxon>
        <taxon>Microbacteriaceae</taxon>
        <taxon>Microbacterium</taxon>
    </lineage>
</organism>
<reference evidence="2 3" key="1">
    <citation type="journal article" date="2020" name="Front. Microbiol.">
        <title>Design of Bacterial Strain-Specific qPCR Assays Using NGS Data and Publicly Available Resources and Its Application to Track Biocontrol Strains.</title>
        <authorList>
            <person name="Hernandez I."/>
            <person name="Sant C."/>
            <person name="Martinez R."/>
            <person name="Fernandez C."/>
        </authorList>
    </citation>
    <scope>NUCLEOTIDE SEQUENCE [LARGE SCALE GENOMIC DNA]</scope>
    <source>
        <strain evidence="2 3">B24</strain>
    </source>
</reference>
<dbReference type="AlphaFoldDB" id="A0A7D7WCB6"/>
<sequence>MPIKIDFLANVRDFVRGTGDAEKALDDVADSLDDMAAGAKKGGRDAERSVEQLEDGFRDAARRARDLGDAGKEAGKDVERGMDRASEGVDDFKSEAQQSAREAAASFDGSMESIADLGQEIAANAFSGFGPAGVAAGVGVAAAAGVMIEQFNKINEAAEEARESAFAMAYDVAGALDAAGYAARLQEWTGSTEKLNQVRDIAIGTGWDEVEVVDALAAGGDKIKKLNDAWGDGAEAQTLTSGRIWEIEAALKATSEGYLDGAQAADINARALYNFAQQAGTATGEVDDLGNRIYELPDSTQVVVDAKTQKAYENVDQLESKVGGIKDKNVNVSVSANTDQAQREINAFITRNASRALKIAAEVFPKGGWDR</sequence>
<evidence type="ECO:0000313" key="3">
    <source>
        <dbReference type="Proteomes" id="UP000515708"/>
    </source>
</evidence>
<dbReference type="Proteomes" id="UP000515708">
    <property type="component" value="Chromosome"/>
</dbReference>
<feature type="compositionally biased region" description="Basic and acidic residues" evidence="1">
    <location>
        <begin position="42"/>
        <end position="82"/>
    </location>
</feature>
<feature type="region of interest" description="Disordered" evidence="1">
    <location>
        <begin position="36"/>
        <end position="82"/>
    </location>
</feature>
<evidence type="ECO:0000256" key="1">
    <source>
        <dbReference type="SAM" id="MobiDB-lite"/>
    </source>
</evidence>
<dbReference type="EMBL" id="CP043732">
    <property type="protein sequence ID" value="QMU97978.1"/>
    <property type="molecule type" value="Genomic_DNA"/>
</dbReference>
<proteinExistence type="predicted"/>